<gene>
    <name evidence="3" type="ORF">TRM7557_02571</name>
</gene>
<dbReference type="OrthoDB" id="7847197at2"/>
<evidence type="ECO:0000256" key="1">
    <source>
        <dbReference type="SAM" id="Coils"/>
    </source>
</evidence>
<keyword evidence="4" id="KW-1185">Reference proteome</keyword>
<proteinExistence type="predicted"/>
<organism evidence="3 4">
    <name type="scientific">Tritonibacter multivorans</name>
    <dbReference type="NCBI Taxonomy" id="928856"/>
    <lineage>
        <taxon>Bacteria</taxon>
        <taxon>Pseudomonadati</taxon>
        <taxon>Pseudomonadota</taxon>
        <taxon>Alphaproteobacteria</taxon>
        <taxon>Rhodobacterales</taxon>
        <taxon>Paracoccaceae</taxon>
        <taxon>Tritonibacter</taxon>
    </lineage>
</organism>
<keyword evidence="2" id="KW-0732">Signal</keyword>
<keyword evidence="1" id="KW-0175">Coiled coil</keyword>
<sequence>MISRAIALAVVGLAAGFAEAQTIVTRSGEHDGFTRLVMRVPDQVNWSVTQDGRMATVNLGSDSAVFDTTSVFELIPRTRVQDVRQAGPGQPLRIDLGCDCIVEHFQQADGFLVVDVRDGNGEPLPFSSAHNPLPLVFPQGTSAFRFPLQRSDIARSQVETALGNALGTSSAGQGVSLPLSSGFAAQVVRQAEDAEKAEKERAAAEVERLAKESKEAADAAISIDLAEEQRAALVNGTEARLLQQIGRANEQGLIQLEGDADPAQVLDPLGNGERLEGLPNVAVTSAVDRETGLLAMRRKQDREDSLCIRNSRVALHKWEGEGSFDKQIGELRNRLLGEFDEIDKDAVLDLTRTYLYFGFGAEALSTLRMLPDGKIKPEMRETMVAIGRILDGAPMPVNNVFSGQQSCDSDVAFWAALAAGSIKKNANTDAIQQFFAKLPAHLRVHLGPRMSTLFADAGNPHVAKVTLRSVDRTGVEEVPDINLAEAAIADLEGKPEEVAEFLTEEVAERTKNAPVALIELIDLSVKERRALSPDVPDLTASYELESRETELGRDLRRAEVAALALVGRFDEAFDQFEALNERDGAGARKAASGAFFTLLTENADDVTFLKYGLVFAHEATLSEASELADIMSRRLLDLGFHQEADVLLSKAPLDEENADRRMMNAEIALEREEPQQALVELMGLEGKQADRMRAEALWLNREYERAGEYLLESDDQNGAARGFWYSADLEAAEQLDREAAPFGEVAELTLGIDEATQAPEGLPPLAEARALVDSSVSARTDIERLLGQVTRSEEE</sequence>
<dbReference type="RefSeq" id="WP_110590792.1">
    <property type="nucleotide sequence ID" value="NZ_CYSD01000037.1"/>
</dbReference>
<dbReference type="STRING" id="928856.SAMN04488049_101147"/>
<feature type="coiled-coil region" evidence="1">
    <location>
        <begin position="187"/>
        <end position="229"/>
    </location>
</feature>
<evidence type="ECO:0000256" key="2">
    <source>
        <dbReference type="SAM" id="SignalP"/>
    </source>
</evidence>
<name>A0A0P1GE97_9RHOB</name>
<feature type="signal peptide" evidence="2">
    <location>
        <begin position="1"/>
        <end position="20"/>
    </location>
</feature>
<accession>A0A0P1GE97</accession>
<reference evidence="3 4" key="1">
    <citation type="submission" date="2015-09" db="EMBL/GenBank/DDBJ databases">
        <authorList>
            <consortium name="Swine Surveillance"/>
        </authorList>
    </citation>
    <scope>NUCLEOTIDE SEQUENCE [LARGE SCALE GENOMIC DNA]</scope>
    <source>
        <strain evidence="3 4">CECT 7557</strain>
    </source>
</reference>
<evidence type="ECO:0000313" key="4">
    <source>
        <dbReference type="Proteomes" id="UP000052022"/>
    </source>
</evidence>
<dbReference type="EMBL" id="CYSD01000037">
    <property type="protein sequence ID" value="CUH79782.1"/>
    <property type="molecule type" value="Genomic_DNA"/>
</dbReference>
<protein>
    <submittedName>
        <fullName evidence="3">Uncharacterized protein</fullName>
    </submittedName>
</protein>
<evidence type="ECO:0000313" key="3">
    <source>
        <dbReference type="EMBL" id="CUH79782.1"/>
    </source>
</evidence>
<feature type="chain" id="PRO_5006063332" evidence="2">
    <location>
        <begin position="21"/>
        <end position="795"/>
    </location>
</feature>
<dbReference type="Proteomes" id="UP000052022">
    <property type="component" value="Unassembled WGS sequence"/>
</dbReference>
<dbReference type="AlphaFoldDB" id="A0A0P1GE97"/>